<dbReference type="Proteomes" id="UP000527143">
    <property type="component" value="Unassembled WGS sequence"/>
</dbReference>
<accession>A0A840YNY0</accession>
<evidence type="ECO:0000313" key="2">
    <source>
        <dbReference type="Proteomes" id="UP000527143"/>
    </source>
</evidence>
<keyword evidence="2" id="KW-1185">Reference proteome</keyword>
<organism evidence="1 2">
    <name type="scientific">Sphingomonas xinjiangensis</name>
    <dbReference type="NCBI Taxonomy" id="643568"/>
    <lineage>
        <taxon>Bacteria</taxon>
        <taxon>Pseudomonadati</taxon>
        <taxon>Pseudomonadota</taxon>
        <taxon>Alphaproteobacteria</taxon>
        <taxon>Sphingomonadales</taxon>
        <taxon>Sphingomonadaceae</taxon>
        <taxon>Sphingomonas</taxon>
    </lineage>
</organism>
<proteinExistence type="predicted"/>
<gene>
    <name evidence="1" type="ORF">FHT02_000913</name>
</gene>
<reference evidence="1 2" key="1">
    <citation type="submission" date="2020-08" db="EMBL/GenBank/DDBJ databases">
        <title>Genomic Encyclopedia of Type Strains, Phase IV (KMG-IV): sequencing the most valuable type-strain genomes for metagenomic binning, comparative biology and taxonomic classification.</title>
        <authorList>
            <person name="Goeker M."/>
        </authorList>
    </citation>
    <scope>NUCLEOTIDE SEQUENCE [LARGE SCALE GENOMIC DNA]</scope>
    <source>
        <strain evidence="1 2">DSM 26736</strain>
    </source>
</reference>
<comment type="caution">
    <text evidence="1">The sequence shown here is derived from an EMBL/GenBank/DDBJ whole genome shotgun (WGS) entry which is preliminary data.</text>
</comment>
<dbReference type="AlphaFoldDB" id="A0A840YNY0"/>
<name>A0A840YNY0_9SPHN</name>
<protein>
    <submittedName>
        <fullName evidence="1">Uncharacterized protein</fullName>
    </submittedName>
</protein>
<dbReference type="EMBL" id="JACIJF010000002">
    <property type="protein sequence ID" value="MBB5709691.1"/>
    <property type="molecule type" value="Genomic_DNA"/>
</dbReference>
<sequence>MTPQLPDLSTVFETDFELEPDDLPPVPMVGSTYRPTGWWTTTEFENQFLDYPDFADGRERIRHMLARMISAAIEAGEATDWDVPVFPFAGRMLNGHDLLATTDDHADAMISLARQ</sequence>
<dbReference type="RefSeq" id="WP_184084788.1">
    <property type="nucleotide sequence ID" value="NZ_JACIJF010000002.1"/>
</dbReference>
<evidence type="ECO:0000313" key="1">
    <source>
        <dbReference type="EMBL" id="MBB5709691.1"/>
    </source>
</evidence>